<evidence type="ECO:0000313" key="3">
    <source>
        <dbReference type="Proteomes" id="UP000319004"/>
    </source>
</evidence>
<gene>
    <name evidence="2" type="primary">pphA_1</name>
    <name evidence="2" type="ORF">Enr13x_41630</name>
</gene>
<evidence type="ECO:0000259" key="1">
    <source>
        <dbReference type="Pfam" id="PF00149"/>
    </source>
</evidence>
<dbReference type="Gene3D" id="3.60.21.10">
    <property type="match status" value="1"/>
</dbReference>
<dbReference type="EMBL" id="CP037423">
    <property type="protein sequence ID" value="QDV44299.1"/>
    <property type="molecule type" value="Genomic_DNA"/>
</dbReference>
<proteinExistence type="predicted"/>
<dbReference type="GO" id="GO:0008803">
    <property type="term" value="F:bis(5'-nucleosyl)-tetraphosphatase (symmetrical) activity"/>
    <property type="evidence" value="ECO:0007669"/>
    <property type="project" value="TreeGrafter"/>
</dbReference>
<evidence type="ECO:0000313" key="2">
    <source>
        <dbReference type="EMBL" id="QDV44299.1"/>
    </source>
</evidence>
<reference evidence="2 3" key="1">
    <citation type="submission" date="2019-03" db="EMBL/GenBank/DDBJ databases">
        <title>Deep-cultivation of Planctomycetes and their phenomic and genomic characterization uncovers novel biology.</title>
        <authorList>
            <person name="Wiegand S."/>
            <person name="Jogler M."/>
            <person name="Boedeker C."/>
            <person name="Pinto D."/>
            <person name="Vollmers J."/>
            <person name="Rivas-Marin E."/>
            <person name="Kohn T."/>
            <person name="Peeters S.H."/>
            <person name="Heuer A."/>
            <person name="Rast P."/>
            <person name="Oberbeckmann S."/>
            <person name="Bunk B."/>
            <person name="Jeske O."/>
            <person name="Meyerdierks A."/>
            <person name="Storesund J.E."/>
            <person name="Kallscheuer N."/>
            <person name="Luecker S."/>
            <person name="Lage O.M."/>
            <person name="Pohl T."/>
            <person name="Merkel B.J."/>
            <person name="Hornburger P."/>
            <person name="Mueller R.-W."/>
            <person name="Bruemmer F."/>
            <person name="Labrenz M."/>
            <person name="Spormann A.M."/>
            <person name="Op den Camp H."/>
            <person name="Overmann J."/>
            <person name="Amann R."/>
            <person name="Jetten M.S.M."/>
            <person name="Mascher T."/>
            <person name="Medema M.H."/>
            <person name="Devos D.P."/>
            <person name="Kaster A.-K."/>
            <person name="Ovreas L."/>
            <person name="Rohde M."/>
            <person name="Galperin M.Y."/>
            <person name="Jogler C."/>
        </authorList>
    </citation>
    <scope>NUCLEOTIDE SEQUENCE [LARGE SCALE GENOMIC DNA]</scope>
    <source>
        <strain evidence="2 3">Enr13</strain>
    </source>
</reference>
<dbReference type="PANTHER" id="PTHR42850">
    <property type="entry name" value="METALLOPHOSPHOESTERASE"/>
    <property type="match status" value="1"/>
</dbReference>
<sequence>MTQRLIAIGDIHGCRTALETLLDAIDPTGEDIIVTLGDYIDRGPDSRGVIDTLIRLADRSQLVGVLGNHEEMMLEVLHHGGSHHAWLRYGGLETLESYGFDGDLDFLPPEHQQFLDSLGDFYLSGDFFFTHAAYDPELPLEQQEIEMLRWYSLTNGIPPQHQSGKTAVVGHTANRDGEILDSGHLICLDTYCYGGGWLTAMDVNTRQVWQANEKGELRD</sequence>
<organism evidence="2 3">
    <name type="scientific">Stieleria neptunia</name>
    <dbReference type="NCBI Taxonomy" id="2527979"/>
    <lineage>
        <taxon>Bacteria</taxon>
        <taxon>Pseudomonadati</taxon>
        <taxon>Planctomycetota</taxon>
        <taxon>Planctomycetia</taxon>
        <taxon>Pirellulales</taxon>
        <taxon>Pirellulaceae</taxon>
        <taxon>Stieleria</taxon>
    </lineage>
</organism>
<keyword evidence="2" id="KW-0378">Hydrolase</keyword>
<feature type="domain" description="Calcineurin-like phosphoesterase" evidence="1">
    <location>
        <begin position="4"/>
        <end position="175"/>
    </location>
</feature>
<dbReference type="InterPro" id="IPR029052">
    <property type="entry name" value="Metallo-depent_PP-like"/>
</dbReference>
<dbReference type="OrthoDB" id="384253at2"/>
<accession>A0A518HU03</accession>
<dbReference type="GO" id="GO:0005737">
    <property type="term" value="C:cytoplasm"/>
    <property type="evidence" value="ECO:0007669"/>
    <property type="project" value="TreeGrafter"/>
</dbReference>
<keyword evidence="3" id="KW-1185">Reference proteome</keyword>
<dbReference type="Pfam" id="PF00149">
    <property type="entry name" value="Metallophos"/>
    <property type="match status" value="1"/>
</dbReference>
<dbReference type="AlphaFoldDB" id="A0A518HU03"/>
<dbReference type="EC" id="3.1.3.16" evidence="2"/>
<dbReference type="GO" id="GO:0110154">
    <property type="term" value="P:RNA decapping"/>
    <property type="evidence" value="ECO:0007669"/>
    <property type="project" value="TreeGrafter"/>
</dbReference>
<name>A0A518HU03_9BACT</name>
<dbReference type="InterPro" id="IPR004843">
    <property type="entry name" value="Calcineurin-like_PHP"/>
</dbReference>
<protein>
    <submittedName>
        <fullName evidence="2">Serine/threonine-protein phosphatase 1</fullName>
        <ecNumber evidence="2">3.1.3.16</ecNumber>
    </submittedName>
</protein>
<dbReference type="RefSeq" id="WP_145388665.1">
    <property type="nucleotide sequence ID" value="NZ_CP037423.1"/>
</dbReference>
<dbReference type="KEGG" id="snep:Enr13x_41630"/>
<dbReference type="GO" id="GO:0004722">
    <property type="term" value="F:protein serine/threonine phosphatase activity"/>
    <property type="evidence" value="ECO:0007669"/>
    <property type="project" value="UniProtKB-EC"/>
</dbReference>
<dbReference type="Proteomes" id="UP000319004">
    <property type="component" value="Chromosome"/>
</dbReference>
<dbReference type="CDD" id="cd00144">
    <property type="entry name" value="MPP_PPP_family"/>
    <property type="match status" value="1"/>
</dbReference>
<dbReference type="InterPro" id="IPR050126">
    <property type="entry name" value="Ap4A_hydrolase"/>
</dbReference>
<dbReference type="PANTHER" id="PTHR42850:SF4">
    <property type="entry name" value="ZINC-DEPENDENT ENDOPOLYPHOSPHATASE"/>
    <property type="match status" value="1"/>
</dbReference>
<dbReference type="SUPFAM" id="SSF56300">
    <property type="entry name" value="Metallo-dependent phosphatases"/>
    <property type="match status" value="1"/>
</dbReference>